<accession>A0A1M2V6J7</accession>
<sequence length="154" mass="17981">MQDRITGKFTPFKLGQKVWLEGKNLRLSYATRKLAPKREGPFEIIEVLSPLNYRLKLPATWRIHPMFHASFLTPYHENNTHGPNYTRPPPEVINEQDEYEVEAIVGHRKQRGGIRYHIKWKGYSSGENTWEPEDALIPNARELLQGYKKAKKLA</sequence>
<dbReference type="PROSITE" id="PS50013">
    <property type="entry name" value="CHROMO_2"/>
    <property type="match status" value="1"/>
</dbReference>
<comment type="caution">
    <text evidence="4">The sequence shown here is derived from an EMBL/GenBank/DDBJ whole genome shotgun (WGS) entry which is preliminary data.</text>
</comment>
<proteinExistence type="predicted"/>
<keyword evidence="5" id="KW-1185">Reference proteome</keyword>
<dbReference type="Pfam" id="PF00385">
    <property type="entry name" value="Chromo"/>
    <property type="match status" value="1"/>
</dbReference>
<dbReference type="GO" id="GO:0006338">
    <property type="term" value="P:chromatin remodeling"/>
    <property type="evidence" value="ECO:0007669"/>
    <property type="project" value="UniProtKB-ARBA"/>
</dbReference>
<organism evidence="4 5">
    <name type="scientific">Trametes pubescens</name>
    <name type="common">White-rot fungus</name>
    <dbReference type="NCBI Taxonomy" id="154538"/>
    <lineage>
        <taxon>Eukaryota</taxon>
        <taxon>Fungi</taxon>
        <taxon>Dikarya</taxon>
        <taxon>Basidiomycota</taxon>
        <taxon>Agaricomycotina</taxon>
        <taxon>Agaricomycetes</taxon>
        <taxon>Polyporales</taxon>
        <taxon>Polyporaceae</taxon>
        <taxon>Trametes</taxon>
    </lineage>
</organism>
<dbReference type="InterPro" id="IPR023779">
    <property type="entry name" value="Chromodomain_CS"/>
</dbReference>
<dbReference type="Proteomes" id="UP000184267">
    <property type="component" value="Unassembled WGS sequence"/>
</dbReference>
<feature type="domain" description="Chromo" evidence="3">
    <location>
        <begin position="99"/>
        <end position="154"/>
    </location>
</feature>
<dbReference type="PRINTS" id="PR00504">
    <property type="entry name" value="CHROMODOMAIN"/>
</dbReference>
<evidence type="ECO:0000256" key="2">
    <source>
        <dbReference type="ARBA" id="ARBA00023242"/>
    </source>
</evidence>
<dbReference type="EMBL" id="MNAD01001624">
    <property type="protein sequence ID" value="OJT03228.1"/>
    <property type="molecule type" value="Genomic_DNA"/>
</dbReference>
<dbReference type="STRING" id="154538.A0A1M2V6J7"/>
<dbReference type="InterPro" id="IPR017984">
    <property type="entry name" value="Chromo_dom_subgr"/>
</dbReference>
<comment type="subcellular location">
    <subcellularLocation>
        <location evidence="1">Nucleus</location>
    </subcellularLocation>
</comment>
<dbReference type="AlphaFoldDB" id="A0A1M2V6J7"/>
<dbReference type="Pfam" id="PF24626">
    <property type="entry name" value="SH3_Tf2-1"/>
    <property type="match status" value="1"/>
</dbReference>
<evidence type="ECO:0000313" key="4">
    <source>
        <dbReference type="EMBL" id="OJT03228.1"/>
    </source>
</evidence>
<dbReference type="SMART" id="SM00298">
    <property type="entry name" value="CHROMO"/>
    <property type="match status" value="1"/>
</dbReference>
<dbReference type="PANTHER" id="PTHR22812">
    <property type="entry name" value="CHROMOBOX PROTEIN"/>
    <property type="match status" value="1"/>
</dbReference>
<gene>
    <name evidence="4" type="ORF">TRAPUB_6192</name>
</gene>
<dbReference type="InterPro" id="IPR051219">
    <property type="entry name" value="Heterochromatin_chromo-domain"/>
</dbReference>
<dbReference type="InterPro" id="IPR056924">
    <property type="entry name" value="SH3_Tf2-1"/>
</dbReference>
<protein>
    <recommendedName>
        <fullName evidence="3">Chromo domain-containing protein</fullName>
    </recommendedName>
</protein>
<dbReference type="InterPro" id="IPR016197">
    <property type="entry name" value="Chromo-like_dom_sf"/>
</dbReference>
<evidence type="ECO:0000313" key="5">
    <source>
        <dbReference type="Proteomes" id="UP000184267"/>
    </source>
</evidence>
<dbReference type="Gene3D" id="2.40.50.40">
    <property type="match status" value="1"/>
</dbReference>
<dbReference type="InterPro" id="IPR000953">
    <property type="entry name" value="Chromo/chromo_shadow_dom"/>
</dbReference>
<dbReference type="SUPFAM" id="SSF54160">
    <property type="entry name" value="Chromo domain-like"/>
    <property type="match status" value="1"/>
</dbReference>
<evidence type="ECO:0000259" key="3">
    <source>
        <dbReference type="PROSITE" id="PS50013"/>
    </source>
</evidence>
<dbReference type="CDD" id="cd00024">
    <property type="entry name" value="CD_CSD"/>
    <property type="match status" value="1"/>
</dbReference>
<evidence type="ECO:0000256" key="1">
    <source>
        <dbReference type="ARBA" id="ARBA00004123"/>
    </source>
</evidence>
<dbReference type="OMA" id="HEEQWEV"/>
<dbReference type="OrthoDB" id="3218226at2759"/>
<dbReference type="InterPro" id="IPR023780">
    <property type="entry name" value="Chromo_domain"/>
</dbReference>
<dbReference type="GO" id="GO:0005634">
    <property type="term" value="C:nucleus"/>
    <property type="evidence" value="ECO:0007669"/>
    <property type="project" value="UniProtKB-SubCell"/>
</dbReference>
<reference evidence="4 5" key="1">
    <citation type="submission" date="2016-10" db="EMBL/GenBank/DDBJ databases">
        <title>Genome sequence of the basidiomycete white-rot fungus Trametes pubescens.</title>
        <authorList>
            <person name="Makela M.R."/>
            <person name="Granchi Z."/>
            <person name="Peng M."/>
            <person name="De Vries R.P."/>
            <person name="Grigoriev I."/>
            <person name="Riley R."/>
            <person name="Hilden K."/>
        </authorList>
    </citation>
    <scope>NUCLEOTIDE SEQUENCE [LARGE SCALE GENOMIC DNA]</scope>
    <source>
        <strain evidence="4 5">FBCC735</strain>
    </source>
</reference>
<dbReference type="PROSITE" id="PS00598">
    <property type="entry name" value="CHROMO_1"/>
    <property type="match status" value="1"/>
</dbReference>
<keyword evidence="2" id="KW-0539">Nucleus</keyword>
<name>A0A1M2V6J7_TRAPU</name>